<evidence type="ECO:0000256" key="3">
    <source>
        <dbReference type="ARBA" id="ARBA00023002"/>
    </source>
</evidence>
<keyword evidence="3" id="KW-0560">Oxidoreductase</keyword>
<dbReference type="GO" id="GO:0046306">
    <property type="term" value="P:alkanesulfonate catabolic process"/>
    <property type="evidence" value="ECO:0007669"/>
    <property type="project" value="TreeGrafter"/>
</dbReference>
<dbReference type="EMBL" id="BJXX01000047">
    <property type="protein sequence ID" value="GEN33520.1"/>
    <property type="molecule type" value="Genomic_DNA"/>
</dbReference>
<organism evidence="6 7">
    <name type="scientific">Aneurinibacillus danicus</name>
    <dbReference type="NCBI Taxonomy" id="267746"/>
    <lineage>
        <taxon>Bacteria</taxon>
        <taxon>Bacillati</taxon>
        <taxon>Bacillota</taxon>
        <taxon>Bacilli</taxon>
        <taxon>Bacillales</taxon>
        <taxon>Paenibacillaceae</taxon>
        <taxon>Aneurinibacillus group</taxon>
        <taxon>Aneurinibacillus</taxon>
    </lineage>
</organism>
<keyword evidence="7" id="KW-1185">Reference proteome</keyword>
<evidence type="ECO:0000313" key="6">
    <source>
        <dbReference type="EMBL" id="GEN33520.1"/>
    </source>
</evidence>
<feature type="domain" description="Luciferase-like" evidence="5">
    <location>
        <begin position="9"/>
        <end position="356"/>
    </location>
</feature>
<keyword evidence="2" id="KW-0288">FMN</keyword>
<dbReference type="RefSeq" id="WP_146808854.1">
    <property type="nucleotide sequence ID" value="NZ_BJXX01000047.1"/>
</dbReference>
<evidence type="ECO:0000256" key="1">
    <source>
        <dbReference type="ARBA" id="ARBA00022630"/>
    </source>
</evidence>
<evidence type="ECO:0000259" key="5">
    <source>
        <dbReference type="Pfam" id="PF00296"/>
    </source>
</evidence>
<dbReference type="InterPro" id="IPR050172">
    <property type="entry name" value="SsuD_RutA_monooxygenase"/>
</dbReference>
<evidence type="ECO:0000256" key="4">
    <source>
        <dbReference type="ARBA" id="ARBA00023033"/>
    </source>
</evidence>
<dbReference type="SUPFAM" id="SSF51679">
    <property type="entry name" value="Bacterial luciferase-like"/>
    <property type="match status" value="1"/>
</dbReference>
<dbReference type="Proteomes" id="UP000321157">
    <property type="component" value="Unassembled WGS sequence"/>
</dbReference>
<dbReference type="CDD" id="cd01094">
    <property type="entry name" value="Alkanesulfonate_monoxygenase"/>
    <property type="match status" value="1"/>
</dbReference>
<proteinExistence type="predicted"/>
<protein>
    <submittedName>
        <fullName evidence="6">Alkanesulfonate monooxygenase</fullName>
    </submittedName>
</protein>
<dbReference type="Gene3D" id="3.20.20.30">
    <property type="entry name" value="Luciferase-like domain"/>
    <property type="match status" value="1"/>
</dbReference>
<dbReference type="InterPro" id="IPR011251">
    <property type="entry name" value="Luciferase-like_dom"/>
</dbReference>
<reference evidence="6 7" key="1">
    <citation type="submission" date="2019-07" db="EMBL/GenBank/DDBJ databases">
        <title>Whole genome shotgun sequence of Aneurinibacillus danicus NBRC 102444.</title>
        <authorList>
            <person name="Hosoyama A."/>
            <person name="Uohara A."/>
            <person name="Ohji S."/>
            <person name="Ichikawa N."/>
        </authorList>
    </citation>
    <scope>NUCLEOTIDE SEQUENCE [LARGE SCALE GENOMIC DNA]</scope>
    <source>
        <strain evidence="6 7">NBRC 102444</strain>
    </source>
</reference>
<keyword evidence="1" id="KW-0285">Flavoprotein</keyword>
<evidence type="ECO:0000313" key="7">
    <source>
        <dbReference type="Proteomes" id="UP000321157"/>
    </source>
</evidence>
<dbReference type="InterPro" id="IPR036661">
    <property type="entry name" value="Luciferase-like_sf"/>
</dbReference>
<dbReference type="PANTHER" id="PTHR42847:SF4">
    <property type="entry name" value="ALKANESULFONATE MONOOXYGENASE-RELATED"/>
    <property type="match status" value="1"/>
</dbReference>
<evidence type="ECO:0000256" key="2">
    <source>
        <dbReference type="ARBA" id="ARBA00022643"/>
    </source>
</evidence>
<gene>
    <name evidence="6" type="primary">ssuD_1</name>
    <name evidence="6" type="ORF">ADA01nite_09800</name>
</gene>
<dbReference type="AlphaFoldDB" id="A0A511V3M3"/>
<name>A0A511V3M3_9BACL</name>
<dbReference type="Pfam" id="PF00296">
    <property type="entry name" value="Bac_luciferase"/>
    <property type="match status" value="1"/>
</dbReference>
<keyword evidence="4 6" id="KW-0503">Monooxygenase</keyword>
<dbReference type="OrthoDB" id="9814695at2"/>
<sequence>MSTAVQDVEFGWFIPTTGDGKYIGTELERESTAGYMIQVAQAAEEAGYTFALIPTGGGCLDAWIVGSAIATHTKVLRPLVAMRPGLISPITAARMATSLDYISNGRVAINVVTGGTPPDLVAMGDPLAFSHDERYERTLEFMTIVKEVLINSNTHKSKYLAANENYREIKKVHFKGKYYEIEGGASYPPPVQKPHPPIYFGGSSVAGKRTAAEIADVYLMWPEPLGWIEEQIDEMERIRKELRQEKGIDRQLRYGLRAQVLVRETEEAAWAAAWEIISKVDKKAVEQSNVRFTQTDAVGQKRQNQLRSESEENGYVIAPNLWAGLSIVRGGGAMMLVGTPEQVADRIIEYVDAGISSFIFSGYPNLEEAEITGKLLLPVVKRKLQQQKNTTVQL</sequence>
<dbReference type="PANTHER" id="PTHR42847">
    <property type="entry name" value="ALKANESULFONATE MONOOXYGENASE"/>
    <property type="match status" value="1"/>
</dbReference>
<accession>A0A511V3M3</accession>
<dbReference type="GO" id="GO:0008726">
    <property type="term" value="F:alkanesulfonate monooxygenase activity"/>
    <property type="evidence" value="ECO:0007669"/>
    <property type="project" value="TreeGrafter"/>
</dbReference>
<comment type="caution">
    <text evidence="6">The sequence shown here is derived from an EMBL/GenBank/DDBJ whole genome shotgun (WGS) entry which is preliminary data.</text>
</comment>